<comment type="caution">
    <text evidence="1">The sequence shown here is derived from an EMBL/GenBank/DDBJ whole genome shotgun (WGS) entry which is preliminary data.</text>
</comment>
<gene>
    <name evidence="1" type="ORF">ikelab_15580</name>
</gene>
<sequence length="121" mass="14154">MGERLTKLAVVEVWQYGKVIFTGNSLEVKEHFDFSQKQFNRISMMGKTVQNGSVPRPQTMYAIKIGEEKVLVPYQAKGKCASIKRGKETKEEQRLRRRIQRDMIREEFYNGNNEAILQKIE</sequence>
<dbReference type="RefSeq" id="WP_176490491.1">
    <property type="nucleotide sequence ID" value="NZ_BLXU01000009.1"/>
</dbReference>
<evidence type="ECO:0000313" key="2">
    <source>
        <dbReference type="Proteomes" id="UP000504756"/>
    </source>
</evidence>
<accession>A0A6L2ZW00</accession>
<organism evidence="1 2">
    <name type="scientific">Lactococcus garvieae</name>
    <dbReference type="NCBI Taxonomy" id="1363"/>
    <lineage>
        <taxon>Bacteria</taxon>
        <taxon>Bacillati</taxon>
        <taxon>Bacillota</taxon>
        <taxon>Bacilli</taxon>
        <taxon>Lactobacillales</taxon>
        <taxon>Streptococcaceae</taxon>
        <taxon>Lactococcus</taxon>
    </lineage>
</organism>
<reference evidence="1 2" key="1">
    <citation type="submission" date="2020-06" db="EMBL/GenBank/DDBJ databases">
        <title>Draft genome sequence of Lactic acid bacteria from Okinawan-style tofu.</title>
        <authorList>
            <person name="Takara I."/>
            <person name="Ikematsu S."/>
        </authorList>
    </citation>
    <scope>NUCLEOTIDE SEQUENCE [LARGE SCALE GENOMIC DNA]</scope>
    <source>
        <strain evidence="2">lg38</strain>
    </source>
</reference>
<name>A0A6L2ZW00_9LACT</name>
<protein>
    <submittedName>
        <fullName evidence="1">Uncharacterized protein</fullName>
    </submittedName>
</protein>
<proteinExistence type="predicted"/>
<evidence type="ECO:0000313" key="1">
    <source>
        <dbReference type="EMBL" id="GFO52283.1"/>
    </source>
</evidence>
<dbReference type="Proteomes" id="UP000504756">
    <property type="component" value="Unassembled WGS sequence"/>
</dbReference>
<dbReference type="AlphaFoldDB" id="A0A6L2ZW00"/>
<dbReference type="EMBL" id="BLXU01000009">
    <property type="protein sequence ID" value="GFO52283.1"/>
    <property type="molecule type" value="Genomic_DNA"/>
</dbReference>